<gene>
    <name evidence="5" type="ORF">METEAL_14280</name>
</gene>
<dbReference type="Proteomes" id="UP001238179">
    <property type="component" value="Chromosome"/>
</dbReference>
<dbReference type="PROSITE" id="PS50893">
    <property type="entry name" value="ABC_TRANSPORTER_2"/>
    <property type="match status" value="2"/>
</dbReference>
<dbReference type="AlphaFoldDB" id="A0AA48GLY3"/>
<feature type="domain" description="ABC transporter" evidence="4">
    <location>
        <begin position="359"/>
        <end position="573"/>
    </location>
</feature>
<dbReference type="InterPro" id="IPR032781">
    <property type="entry name" value="ABC_tran_Xtn"/>
</dbReference>
<feature type="region of interest" description="Disordered" evidence="3">
    <location>
        <begin position="573"/>
        <end position="616"/>
    </location>
</feature>
<reference evidence="6" key="1">
    <citation type="journal article" date="2023" name="Int. J. Syst. Evol. Microbiol.">
        <title>Mesoterricola silvestris gen. nov., sp. nov., Mesoterricola sediminis sp. nov., Geothrix oryzae sp. nov., Geothrix edaphica sp. nov., Geothrix rubra sp. nov., and Geothrix limicola sp. nov., six novel members of Acidobacteriota isolated from soils.</title>
        <authorList>
            <person name="Itoh H."/>
            <person name="Sugisawa Y."/>
            <person name="Mise K."/>
            <person name="Xu Z."/>
            <person name="Kuniyasu M."/>
            <person name="Ushijima N."/>
            <person name="Kawano K."/>
            <person name="Kobayashi E."/>
            <person name="Shiratori Y."/>
            <person name="Masuda Y."/>
            <person name="Senoo K."/>
        </authorList>
    </citation>
    <scope>NUCLEOTIDE SEQUENCE [LARGE SCALE GENOMIC DNA]</scope>
    <source>
        <strain evidence="6">W79</strain>
    </source>
</reference>
<feature type="compositionally biased region" description="Basic and acidic residues" evidence="3">
    <location>
        <begin position="602"/>
        <end position="616"/>
    </location>
</feature>
<dbReference type="InterPro" id="IPR027417">
    <property type="entry name" value="P-loop_NTPase"/>
</dbReference>
<dbReference type="PANTHER" id="PTHR42855:SF2">
    <property type="entry name" value="DRUG RESISTANCE ABC TRANSPORTER,ATP-BINDING PROTEIN"/>
    <property type="match status" value="1"/>
</dbReference>
<dbReference type="Pfam" id="PF00005">
    <property type="entry name" value="ABC_tran"/>
    <property type="match status" value="2"/>
</dbReference>
<evidence type="ECO:0000256" key="2">
    <source>
        <dbReference type="ARBA" id="ARBA00022840"/>
    </source>
</evidence>
<feature type="compositionally biased region" description="Basic and acidic residues" evidence="3">
    <location>
        <begin position="578"/>
        <end position="587"/>
    </location>
</feature>
<sequence length="683" mass="76379">MHGMQEVSGSIPLSSTKTEATNPVASFRRTAQMLASLNHAFLSFGPHEVLKDVTWAIQEDECWGVIGRNGAGKSTVFKVLLGELELDNGTVVRPTAERGIRVGHYAQDLVPATGGTVLEEAMAAFGDVESLQHEMRELEHRMAEPGVDLEAVMARYQDVQESFERLDGFTIRSRAESILFALGFAPDMLEKSVLELSGGQKSRVMLAKAILQGQDLLLLDEPTNHLDLPSLRWLESFINGTNATVAVISHDRYFLDRIATSILEIELGRSRSYEGNYTEFIEKKEAEIEIAERHFERQQEYIKRQEDYIRRNIAGQDTKIARGRRTQLGKLQRLEKPLKDRRRIKFSFPETQRSGDTALVLDKASVGWDGVPLFAPLEHFQIKRGQKLAIVGLNGTGKSTLLKAIAGEIEFLSGGSRLGSQVKLGYFDQHHKNLDARNTVFQQIQAVVPMAPKQDVLGFLAKFSFRGDDVDKPVTVLSGGERARLSVATLIREGVNLLLLDEPTNHMDIHSMEAMEDTILSFTGAVVVVTHDRYLLGRVADSILRVHENRTEFREGGYEDNQAWVDLDIGEEPEEPKEEEKPRRKAEAAPQPPKSQPQKPQPVDRERQKTVKRWERKVQEAEAAVADLEGRLAGLARDLAAADPADWELFGAKLDAQKALETELAYAMSAWEEAQTSLEEAQK</sequence>
<dbReference type="FunFam" id="3.40.50.300:FF:000011">
    <property type="entry name" value="Putative ABC transporter ATP-binding component"/>
    <property type="match status" value="1"/>
</dbReference>
<evidence type="ECO:0000313" key="6">
    <source>
        <dbReference type="Proteomes" id="UP001238179"/>
    </source>
</evidence>
<evidence type="ECO:0000256" key="1">
    <source>
        <dbReference type="ARBA" id="ARBA00022741"/>
    </source>
</evidence>
<keyword evidence="6" id="KW-1185">Reference proteome</keyword>
<dbReference type="PANTHER" id="PTHR42855">
    <property type="entry name" value="ABC TRANSPORTER ATP-BINDING SUBUNIT"/>
    <property type="match status" value="1"/>
</dbReference>
<dbReference type="Gene3D" id="3.40.50.300">
    <property type="entry name" value="P-loop containing nucleotide triphosphate hydrolases"/>
    <property type="match status" value="2"/>
</dbReference>
<evidence type="ECO:0000313" key="5">
    <source>
        <dbReference type="EMBL" id="BDU72254.1"/>
    </source>
</evidence>
<dbReference type="PROSITE" id="PS00211">
    <property type="entry name" value="ABC_TRANSPORTER_1"/>
    <property type="match status" value="2"/>
</dbReference>
<dbReference type="SUPFAM" id="SSF52540">
    <property type="entry name" value="P-loop containing nucleoside triphosphate hydrolases"/>
    <property type="match status" value="2"/>
</dbReference>
<organism evidence="5 6">
    <name type="scientific">Mesoterricola silvestris</name>
    <dbReference type="NCBI Taxonomy" id="2927979"/>
    <lineage>
        <taxon>Bacteria</taxon>
        <taxon>Pseudomonadati</taxon>
        <taxon>Acidobacteriota</taxon>
        <taxon>Holophagae</taxon>
        <taxon>Holophagales</taxon>
        <taxon>Holophagaceae</taxon>
        <taxon>Mesoterricola</taxon>
    </lineage>
</organism>
<dbReference type="InterPro" id="IPR017871">
    <property type="entry name" value="ABC_transporter-like_CS"/>
</dbReference>
<dbReference type="InterPro" id="IPR003439">
    <property type="entry name" value="ABC_transporter-like_ATP-bd"/>
</dbReference>
<dbReference type="GO" id="GO:0016887">
    <property type="term" value="F:ATP hydrolysis activity"/>
    <property type="evidence" value="ECO:0007669"/>
    <property type="project" value="InterPro"/>
</dbReference>
<protein>
    <submittedName>
        <fullName evidence="5">ABC transporter ATP-binding protein</fullName>
    </submittedName>
</protein>
<keyword evidence="1" id="KW-0547">Nucleotide-binding</keyword>
<evidence type="ECO:0000256" key="3">
    <source>
        <dbReference type="SAM" id="MobiDB-lite"/>
    </source>
</evidence>
<dbReference type="SMART" id="SM00382">
    <property type="entry name" value="AAA"/>
    <property type="match status" value="2"/>
</dbReference>
<dbReference type="InterPro" id="IPR003593">
    <property type="entry name" value="AAA+_ATPase"/>
</dbReference>
<dbReference type="GO" id="GO:0005524">
    <property type="term" value="F:ATP binding"/>
    <property type="evidence" value="ECO:0007669"/>
    <property type="project" value="UniProtKB-KW"/>
</dbReference>
<evidence type="ECO:0000259" key="4">
    <source>
        <dbReference type="PROSITE" id="PS50893"/>
    </source>
</evidence>
<dbReference type="Pfam" id="PF12848">
    <property type="entry name" value="ABC_tran_Xtn"/>
    <property type="match status" value="1"/>
</dbReference>
<dbReference type="EMBL" id="AP027080">
    <property type="protein sequence ID" value="BDU72254.1"/>
    <property type="molecule type" value="Genomic_DNA"/>
</dbReference>
<dbReference type="CDD" id="cd03221">
    <property type="entry name" value="ABCF_EF-3"/>
    <property type="match status" value="2"/>
</dbReference>
<feature type="domain" description="ABC transporter" evidence="4">
    <location>
        <begin position="35"/>
        <end position="293"/>
    </location>
</feature>
<name>A0AA48GLY3_9BACT</name>
<proteinExistence type="predicted"/>
<accession>A0AA48GLY3</accession>
<keyword evidence="2 5" id="KW-0067">ATP-binding</keyword>
<dbReference type="KEGG" id="msil:METEAL_14280"/>
<dbReference type="InterPro" id="IPR051309">
    <property type="entry name" value="ABCF_ATPase"/>
</dbReference>